<dbReference type="GO" id="GO:0080031">
    <property type="term" value="F:methyl salicylate esterase activity"/>
    <property type="evidence" value="ECO:0007669"/>
    <property type="project" value="TreeGrafter"/>
</dbReference>
<dbReference type="AlphaFoldDB" id="A0A158I995"/>
<evidence type="ECO:0000259" key="1">
    <source>
        <dbReference type="Pfam" id="PF12697"/>
    </source>
</evidence>
<dbReference type="SUPFAM" id="SSF53474">
    <property type="entry name" value="alpha/beta-Hydrolases"/>
    <property type="match status" value="1"/>
</dbReference>
<sequence length="269" mass="28972">MIALRNAQPAETNTETDLATPDNLIDATTPCGDTTYVLIHGAWHGGWCWNAVARILRAHGHQVFTPTLSGLGERSHLLSKAIDLGVFIQDVVNVLEYEDLTDVVLVGHSFGGLPIAGAADRVPQRIRQLVFLDAVVLEHGQTAFSRLAPGIVAQRIEQSNESSGGLSIPVPPASAFGVFELAQVALLERNCTPHPLKTFDDPIVLNGPVGGTIPKVYIQCVDPVYEPLQASRDFVRAQKDWAWDEIETGHDAMISAPEALAAKLLGYAS</sequence>
<dbReference type="Pfam" id="PF12697">
    <property type="entry name" value="Abhydrolase_6"/>
    <property type="match status" value="1"/>
</dbReference>
<evidence type="ECO:0000313" key="3">
    <source>
        <dbReference type="Proteomes" id="UP000054683"/>
    </source>
</evidence>
<dbReference type="Gene3D" id="3.40.50.1820">
    <property type="entry name" value="alpha/beta hydrolase"/>
    <property type="match status" value="1"/>
</dbReference>
<proteinExistence type="predicted"/>
<organism evidence="2 3">
    <name type="scientific">Caballeronia udeis</name>
    <dbReference type="NCBI Taxonomy" id="1232866"/>
    <lineage>
        <taxon>Bacteria</taxon>
        <taxon>Pseudomonadati</taxon>
        <taxon>Pseudomonadota</taxon>
        <taxon>Betaproteobacteria</taxon>
        <taxon>Burkholderiales</taxon>
        <taxon>Burkholderiaceae</taxon>
        <taxon>Caballeronia</taxon>
    </lineage>
</organism>
<dbReference type="GO" id="GO:0009694">
    <property type="term" value="P:jasmonic acid metabolic process"/>
    <property type="evidence" value="ECO:0007669"/>
    <property type="project" value="TreeGrafter"/>
</dbReference>
<dbReference type="OrthoDB" id="9112061at2"/>
<dbReference type="GO" id="GO:0080032">
    <property type="term" value="F:methyl jasmonate esterase activity"/>
    <property type="evidence" value="ECO:0007669"/>
    <property type="project" value="TreeGrafter"/>
</dbReference>
<reference evidence="2 3" key="1">
    <citation type="submission" date="2016-01" db="EMBL/GenBank/DDBJ databases">
        <authorList>
            <person name="Oliw E.H."/>
        </authorList>
    </citation>
    <scope>NUCLEOTIDE SEQUENCE [LARGE SCALE GENOMIC DNA]</scope>
    <source>
        <strain evidence="2">LMG 27134</strain>
    </source>
</reference>
<dbReference type="InterPro" id="IPR029058">
    <property type="entry name" value="AB_hydrolase_fold"/>
</dbReference>
<evidence type="ECO:0000313" key="2">
    <source>
        <dbReference type="EMBL" id="SAL53017.1"/>
    </source>
</evidence>
<dbReference type="GO" id="GO:0009696">
    <property type="term" value="P:salicylic acid metabolic process"/>
    <property type="evidence" value="ECO:0007669"/>
    <property type="project" value="TreeGrafter"/>
</dbReference>
<dbReference type="PANTHER" id="PTHR10992">
    <property type="entry name" value="METHYLESTERASE FAMILY MEMBER"/>
    <property type="match status" value="1"/>
</dbReference>
<dbReference type="InterPro" id="IPR045889">
    <property type="entry name" value="MES/HNL"/>
</dbReference>
<feature type="domain" description="AB hydrolase-1" evidence="1">
    <location>
        <begin position="37"/>
        <end position="262"/>
    </location>
</feature>
<dbReference type="Proteomes" id="UP000054683">
    <property type="component" value="Unassembled WGS sequence"/>
</dbReference>
<gene>
    <name evidence="2" type="ORF">AWB69_05534</name>
</gene>
<dbReference type="InterPro" id="IPR000073">
    <property type="entry name" value="AB_hydrolase_1"/>
</dbReference>
<protein>
    <submittedName>
        <fullName evidence="2">Esterase</fullName>
    </submittedName>
</protein>
<name>A0A158I995_9BURK</name>
<dbReference type="GO" id="GO:0080030">
    <property type="term" value="F:methyl indole-3-acetate esterase activity"/>
    <property type="evidence" value="ECO:0007669"/>
    <property type="project" value="TreeGrafter"/>
</dbReference>
<dbReference type="PANTHER" id="PTHR10992:SF1032">
    <property type="entry name" value="METHYLESTERASE 17"/>
    <property type="match status" value="1"/>
</dbReference>
<accession>A0A158I995</accession>
<dbReference type="EMBL" id="FCOK02000044">
    <property type="protein sequence ID" value="SAL53017.1"/>
    <property type="molecule type" value="Genomic_DNA"/>
</dbReference>